<comment type="catalytic activity">
    <reaction evidence="9">
        <text>L-threonyl-[protein] + FAD = FMN-L-threonyl-[protein] + AMP + H(+)</text>
        <dbReference type="Rhea" id="RHEA:36847"/>
        <dbReference type="Rhea" id="RHEA-COMP:11060"/>
        <dbReference type="Rhea" id="RHEA-COMP:11061"/>
        <dbReference type="ChEBI" id="CHEBI:15378"/>
        <dbReference type="ChEBI" id="CHEBI:30013"/>
        <dbReference type="ChEBI" id="CHEBI:57692"/>
        <dbReference type="ChEBI" id="CHEBI:74257"/>
        <dbReference type="ChEBI" id="CHEBI:456215"/>
        <dbReference type="EC" id="2.7.1.180"/>
    </reaction>
</comment>
<evidence type="ECO:0000256" key="7">
    <source>
        <dbReference type="ARBA" id="ARBA00022842"/>
    </source>
</evidence>
<dbReference type="Pfam" id="PF02424">
    <property type="entry name" value="ApbE"/>
    <property type="match status" value="1"/>
</dbReference>
<dbReference type="InterPro" id="IPR003374">
    <property type="entry name" value="ApbE-like_sf"/>
</dbReference>
<protein>
    <recommendedName>
        <fullName evidence="2">FAD:protein FMN transferase</fullName>
        <ecNumber evidence="1">2.7.1.180</ecNumber>
    </recommendedName>
    <alternativeName>
        <fullName evidence="8">Flavin transferase</fullName>
    </alternativeName>
</protein>
<evidence type="ECO:0000256" key="4">
    <source>
        <dbReference type="ARBA" id="ARBA00022679"/>
    </source>
</evidence>
<evidence type="ECO:0000313" key="11">
    <source>
        <dbReference type="EMBL" id="EQB31938.1"/>
    </source>
</evidence>
<evidence type="ECO:0000256" key="9">
    <source>
        <dbReference type="ARBA" id="ARBA00048540"/>
    </source>
</evidence>
<dbReference type="AlphaFoldDB" id="T0KET4"/>
<comment type="cofactor">
    <cofactor evidence="10">
        <name>Mg(2+)</name>
        <dbReference type="ChEBI" id="CHEBI:18420"/>
    </cofactor>
    <cofactor evidence="10">
        <name>Mn(2+)</name>
        <dbReference type="ChEBI" id="CHEBI:29035"/>
    </cofactor>
    <text evidence="10">Magnesium. Can also use manganese.</text>
</comment>
<feature type="binding site" evidence="10">
    <location>
        <position position="290"/>
    </location>
    <ligand>
        <name>Mg(2+)</name>
        <dbReference type="ChEBI" id="CHEBI:18420"/>
    </ligand>
</feature>
<feature type="binding site" evidence="10">
    <location>
        <position position="177"/>
    </location>
    <ligand>
        <name>Mg(2+)</name>
        <dbReference type="ChEBI" id="CHEBI:18420"/>
    </ligand>
</feature>
<evidence type="ECO:0000256" key="2">
    <source>
        <dbReference type="ARBA" id="ARBA00016337"/>
    </source>
</evidence>
<evidence type="ECO:0000256" key="1">
    <source>
        <dbReference type="ARBA" id="ARBA00011955"/>
    </source>
</evidence>
<keyword evidence="12" id="KW-1185">Reference proteome</keyword>
<feature type="non-terminal residue" evidence="11">
    <location>
        <position position="1"/>
    </location>
</feature>
<dbReference type="Proteomes" id="UP000015523">
    <property type="component" value="Unassembled WGS sequence"/>
</dbReference>
<dbReference type="Gene3D" id="3.10.520.10">
    <property type="entry name" value="ApbE-like domains"/>
    <property type="match status" value="1"/>
</dbReference>
<name>T0KET4_9SPHN</name>
<dbReference type="GO" id="GO:0046872">
    <property type="term" value="F:metal ion binding"/>
    <property type="evidence" value="ECO:0007669"/>
    <property type="project" value="UniProtKB-KW"/>
</dbReference>
<reference evidence="11 12" key="1">
    <citation type="journal article" date="2013" name="Genome Announc.">
        <title>Draft Genome Sequence of Sphingobium ummariense Strain RL-3, a Hexachlorocyclohexane-Degrading Bacterium.</title>
        <authorList>
            <person name="Kohli P."/>
            <person name="Dua A."/>
            <person name="Sangwan N."/>
            <person name="Oldach P."/>
            <person name="Khurana J.P."/>
            <person name="Lal R."/>
        </authorList>
    </citation>
    <scope>NUCLEOTIDE SEQUENCE [LARGE SCALE GENOMIC DNA]</scope>
    <source>
        <strain evidence="11 12">RL-3</strain>
    </source>
</reference>
<dbReference type="SUPFAM" id="SSF143631">
    <property type="entry name" value="ApbE-like"/>
    <property type="match status" value="1"/>
</dbReference>
<keyword evidence="5 10" id="KW-0479">Metal-binding</keyword>
<gene>
    <name evidence="11" type="ORF">M529_12085</name>
</gene>
<dbReference type="EC" id="2.7.1.180" evidence="1"/>
<dbReference type="EMBL" id="AUWY01000084">
    <property type="protein sequence ID" value="EQB31938.1"/>
    <property type="molecule type" value="Genomic_DNA"/>
</dbReference>
<sequence length="338" mass="35215">RPAAAPRVLCHHAGSAGALSGIRVAIPPDLPPDAFDGRRRSAVITDLGGPTMGTSWSARIVDAPADAQAAIEGVLDAVIAQMSNWEPGSAISRFNRHPVGTWMTLPAGMMTVLRAGLEIARLSGGAFDPAIGRVVERWGFLPHSPSPDLPVPSPWRAIEVEGERARRIADVALDFSGIAKGHAVDAVAEALRALGARHFLVEIGGELRGEGVKPDIQPWWADVEAPPGLAVPVLRVALCGLSVATSGDYRRFRMAGDLRLSHSIDPASEAPIANAVASVSVLHASAMLADAWATAITVLGPDAGMALATRHGLAARLVLREGQSGVEYMTPALAAMLG</sequence>
<evidence type="ECO:0000256" key="3">
    <source>
        <dbReference type="ARBA" id="ARBA00022630"/>
    </source>
</evidence>
<keyword evidence="7 10" id="KW-0460">Magnesium</keyword>
<dbReference type="InterPro" id="IPR024932">
    <property type="entry name" value="ApbE"/>
</dbReference>
<dbReference type="PANTHER" id="PTHR30040:SF2">
    <property type="entry name" value="FAD:PROTEIN FMN TRANSFERASE"/>
    <property type="match status" value="1"/>
</dbReference>
<evidence type="ECO:0000256" key="5">
    <source>
        <dbReference type="ARBA" id="ARBA00022723"/>
    </source>
</evidence>
<dbReference type="eggNOG" id="COG1477">
    <property type="taxonomic scope" value="Bacteria"/>
</dbReference>
<dbReference type="PANTHER" id="PTHR30040">
    <property type="entry name" value="THIAMINE BIOSYNTHESIS LIPOPROTEIN APBE"/>
    <property type="match status" value="1"/>
</dbReference>
<dbReference type="PATRIC" id="fig|1346791.3.peg.2324"/>
<dbReference type="STRING" id="1346791.M529_12085"/>
<comment type="caution">
    <text evidence="11">The sequence shown here is derived from an EMBL/GenBank/DDBJ whole genome shotgun (WGS) entry which is preliminary data.</text>
</comment>
<proteinExistence type="predicted"/>
<dbReference type="GO" id="GO:0016740">
    <property type="term" value="F:transferase activity"/>
    <property type="evidence" value="ECO:0007669"/>
    <property type="project" value="UniProtKB-KW"/>
</dbReference>
<evidence type="ECO:0000256" key="8">
    <source>
        <dbReference type="ARBA" id="ARBA00031306"/>
    </source>
</evidence>
<keyword evidence="6" id="KW-0274">FAD</keyword>
<accession>T0KET4</accession>
<evidence type="ECO:0000256" key="6">
    <source>
        <dbReference type="ARBA" id="ARBA00022827"/>
    </source>
</evidence>
<dbReference type="PIRSF" id="PIRSF006268">
    <property type="entry name" value="ApbE"/>
    <property type="match status" value="1"/>
</dbReference>
<keyword evidence="4" id="KW-0808">Transferase</keyword>
<organism evidence="11 12">
    <name type="scientific">Sphingobium ummariense RL-3</name>
    <dbReference type="NCBI Taxonomy" id="1346791"/>
    <lineage>
        <taxon>Bacteria</taxon>
        <taxon>Pseudomonadati</taxon>
        <taxon>Pseudomonadota</taxon>
        <taxon>Alphaproteobacteria</taxon>
        <taxon>Sphingomonadales</taxon>
        <taxon>Sphingomonadaceae</taxon>
        <taxon>Sphingobium</taxon>
    </lineage>
</organism>
<evidence type="ECO:0000256" key="10">
    <source>
        <dbReference type="PIRSR" id="PIRSR006268-2"/>
    </source>
</evidence>
<evidence type="ECO:0000313" key="12">
    <source>
        <dbReference type="Proteomes" id="UP000015523"/>
    </source>
</evidence>
<feature type="binding site" evidence="10">
    <location>
        <position position="294"/>
    </location>
    <ligand>
        <name>Mg(2+)</name>
        <dbReference type="ChEBI" id="CHEBI:18420"/>
    </ligand>
</feature>
<keyword evidence="3" id="KW-0285">Flavoprotein</keyword>